<evidence type="ECO:0000259" key="1">
    <source>
        <dbReference type="Pfam" id="PF14420"/>
    </source>
</evidence>
<dbReference type="AlphaFoldDB" id="A0A0C3GST6"/>
<dbReference type="PANTHER" id="PTHR38788">
    <property type="entry name" value="CLR5 DOMAIN-CONTAINING PROTEIN"/>
    <property type="match status" value="1"/>
</dbReference>
<keyword evidence="3" id="KW-1185">Reference proteome</keyword>
<reference evidence="3" key="2">
    <citation type="submission" date="2015-01" db="EMBL/GenBank/DDBJ databases">
        <title>Evolutionary Origins and Diversification of the Mycorrhizal Mutualists.</title>
        <authorList>
            <consortium name="DOE Joint Genome Institute"/>
            <consortium name="Mycorrhizal Genomics Consortium"/>
            <person name="Kohler A."/>
            <person name="Kuo A."/>
            <person name="Nagy L.G."/>
            <person name="Floudas D."/>
            <person name="Copeland A."/>
            <person name="Barry K.W."/>
            <person name="Cichocki N."/>
            <person name="Veneault-Fourrey C."/>
            <person name="LaButti K."/>
            <person name="Lindquist E.A."/>
            <person name="Lipzen A."/>
            <person name="Lundell T."/>
            <person name="Morin E."/>
            <person name="Murat C."/>
            <person name="Riley R."/>
            <person name="Ohm R."/>
            <person name="Sun H."/>
            <person name="Tunlid A."/>
            <person name="Henrissat B."/>
            <person name="Grigoriev I.V."/>
            <person name="Hibbett D.S."/>
            <person name="Martin F."/>
        </authorList>
    </citation>
    <scope>NUCLEOTIDE SEQUENCE [LARGE SCALE GENOMIC DNA]</scope>
    <source>
        <strain evidence="3">Zn</strain>
    </source>
</reference>
<dbReference type="OrthoDB" id="539213at2759"/>
<sequence>MDGTSGPSADQLNAPYAERWELLKNIMTRLYMDEKKKFKDIVKIMEEEYRFYASANGIALCSENQYKRQFGIWKLKRALPATKKSKICETIVTRAQQEKSSMVRYNGKVEDQKIRRHLKEQIRRDKSMLWNISTDVIDIDNLSGHALQCGNRVFMNWSIPAAVLRFLKSKAANSPYPNSGTPMSGVTVATPSSNFGMSTQNPPSPGNAMSPASGGITTVVQESLKIKRAYMFIQKQHPDLLRGMTLQEQCITTEWMHQFWQYAFTTAKTWGRGPRVWNRSNLRFNQFPNHMPRSLPSTPTAIMDSPGQHFRSVLLSGRSPESSKIQKPTDLCRWSIHASYLEYDRVPSPELEDPEDPENENTWKKWTTSDTVHNFAESLQRNLESNDFSTIEAKELPISSSQIAIAAGRSPDQLLEEGFGFSIMARNIDLIYDMMSHIRKNSCTLRDLFPLHLASSYLDGSKTCCKVFEYIVDEMSTGETSIRKLYVNHLNHTVLDNLMIAILKAHSSCPPIIIDEAFKKEHRFAGEEVDICGRWDADSDCIRELQANGGSIIPITWKHMFCHTSAQRALPQTLSERSLWSQTSTQATPYFSRHISLPSTIRKRWRDSFRDDCMSIMPSKIWGNPLLKAHISLDALLGNDDSQECTHLELNPLELARRVPQELISKWPKECLIGWRVFCAILALSQREWAPQTLQEPEVSGPGKDFHNSYGRLVRDIHENSFSTGFTFLDADSAENRESFVDENEYSDNDEYIPAFCDHHYDEAKGKIPFFGKSKYLATLWAAVQTELLTYRRINDGDSWISANFDLGSVLESLETGSDLVINLVSKKMMKTFCRCGVFHDTASLQRPKVEEASSHYFSNLEDWSRSTYLEDDT</sequence>
<accession>A0A0C3GST6</accession>
<dbReference type="InParanoid" id="A0A0C3GST6"/>
<name>A0A0C3GST6_OIDMZ</name>
<evidence type="ECO:0000313" key="3">
    <source>
        <dbReference type="Proteomes" id="UP000054321"/>
    </source>
</evidence>
<dbReference type="PANTHER" id="PTHR38788:SF3">
    <property type="entry name" value="CLR5 DOMAIN-CONTAINING PROTEIN"/>
    <property type="match status" value="1"/>
</dbReference>
<dbReference type="Pfam" id="PF14420">
    <property type="entry name" value="Clr5"/>
    <property type="match status" value="1"/>
</dbReference>
<dbReference type="HOGENOM" id="CLU_014626_0_0_1"/>
<gene>
    <name evidence="2" type="ORF">OIDMADRAFT_149446</name>
</gene>
<reference evidence="2 3" key="1">
    <citation type="submission" date="2014-04" db="EMBL/GenBank/DDBJ databases">
        <authorList>
            <consortium name="DOE Joint Genome Institute"/>
            <person name="Kuo A."/>
            <person name="Martino E."/>
            <person name="Perotto S."/>
            <person name="Kohler A."/>
            <person name="Nagy L.G."/>
            <person name="Floudas D."/>
            <person name="Copeland A."/>
            <person name="Barry K.W."/>
            <person name="Cichocki N."/>
            <person name="Veneault-Fourrey C."/>
            <person name="LaButti K."/>
            <person name="Lindquist E.A."/>
            <person name="Lipzen A."/>
            <person name="Lundell T."/>
            <person name="Morin E."/>
            <person name="Murat C."/>
            <person name="Sun H."/>
            <person name="Tunlid A."/>
            <person name="Henrissat B."/>
            <person name="Grigoriev I.V."/>
            <person name="Hibbett D.S."/>
            <person name="Martin F."/>
            <person name="Nordberg H.P."/>
            <person name="Cantor M.N."/>
            <person name="Hua S.X."/>
        </authorList>
    </citation>
    <scope>NUCLEOTIDE SEQUENCE [LARGE SCALE GENOMIC DNA]</scope>
    <source>
        <strain evidence="2 3">Zn</strain>
    </source>
</reference>
<dbReference type="Proteomes" id="UP000054321">
    <property type="component" value="Unassembled WGS sequence"/>
</dbReference>
<protein>
    <recommendedName>
        <fullName evidence="1">Clr5 domain-containing protein</fullName>
    </recommendedName>
</protein>
<organism evidence="2 3">
    <name type="scientific">Oidiodendron maius (strain Zn)</name>
    <dbReference type="NCBI Taxonomy" id="913774"/>
    <lineage>
        <taxon>Eukaryota</taxon>
        <taxon>Fungi</taxon>
        <taxon>Dikarya</taxon>
        <taxon>Ascomycota</taxon>
        <taxon>Pezizomycotina</taxon>
        <taxon>Leotiomycetes</taxon>
        <taxon>Leotiomycetes incertae sedis</taxon>
        <taxon>Myxotrichaceae</taxon>
        <taxon>Oidiodendron</taxon>
    </lineage>
</organism>
<dbReference type="InterPro" id="IPR025676">
    <property type="entry name" value="Clr5_dom"/>
</dbReference>
<dbReference type="EMBL" id="KN832890">
    <property type="protein sequence ID" value="KIM94374.1"/>
    <property type="molecule type" value="Genomic_DNA"/>
</dbReference>
<feature type="domain" description="Clr5" evidence="1">
    <location>
        <begin position="17"/>
        <end position="76"/>
    </location>
</feature>
<proteinExistence type="predicted"/>
<evidence type="ECO:0000313" key="2">
    <source>
        <dbReference type="EMBL" id="KIM94374.1"/>
    </source>
</evidence>